<dbReference type="AlphaFoldDB" id="A0A9W3XC15"/>
<dbReference type="EMBL" id="CP015251">
    <property type="protein sequence ID" value="AOM14347.1"/>
    <property type="molecule type" value="Genomic_DNA"/>
</dbReference>
<dbReference type="Proteomes" id="UP000192743">
    <property type="component" value="Plasmid p174778"/>
</dbReference>
<gene>
    <name evidence="1" type="ORF">BTI247_60170</name>
</gene>
<reference evidence="1 2" key="1">
    <citation type="submission" date="2016-02" db="EMBL/GenBank/DDBJ databases">
        <title>Comparative analysis of three nematocidal Bacillus thuringiensis strains.</title>
        <authorList>
            <person name="Hollensteiner J."/>
            <person name="Kloesener M."/>
            <person name="Bunk B."/>
            <person name="Sproeer C."/>
            <person name="Rosenstiel P."/>
            <person name="Schulte-Iserlohe R."/>
            <person name="Schulenburg H."/>
            <person name="Liesegang H."/>
        </authorList>
    </citation>
    <scope>NUCLEOTIDE SEQUENCE [LARGE SCALE GENOMIC DNA]</scope>
    <source>
        <strain evidence="1 2">Bt18247</strain>
        <plasmid evidence="1 2">p174778</plasmid>
    </source>
</reference>
<geneLocation type="plasmid" evidence="1 2">
    <name>p174778</name>
</geneLocation>
<name>A0A9W3XC15_BACTU</name>
<sequence>MKGKSGKGFDGHLKLTASGRLDLEFAAKK</sequence>
<protein>
    <submittedName>
        <fullName evidence="1">Uncharacterized protein</fullName>
    </submittedName>
</protein>
<proteinExistence type="predicted"/>
<keyword evidence="1" id="KW-0614">Plasmid</keyword>
<organism evidence="1 2">
    <name type="scientific">Bacillus thuringiensis Bt18247</name>
    <dbReference type="NCBI Taxonomy" id="1423143"/>
    <lineage>
        <taxon>Bacteria</taxon>
        <taxon>Bacillati</taxon>
        <taxon>Bacillota</taxon>
        <taxon>Bacilli</taxon>
        <taxon>Bacillales</taxon>
        <taxon>Bacillaceae</taxon>
        <taxon>Bacillus</taxon>
        <taxon>Bacillus cereus group</taxon>
    </lineage>
</organism>
<accession>A0A9W3XC15</accession>
<evidence type="ECO:0000313" key="2">
    <source>
        <dbReference type="Proteomes" id="UP000192743"/>
    </source>
</evidence>
<evidence type="ECO:0000313" key="1">
    <source>
        <dbReference type="EMBL" id="AOM14347.1"/>
    </source>
</evidence>